<dbReference type="EMBL" id="JAGSMN010000472">
    <property type="protein sequence ID" value="MBR7675366.1"/>
    <property type="molecule type" value="Genomic_DNA"/>
</dbReference>
<dbReference type="Proteomes" id="UP000675554">
    <property type="component" value="Unassembled WGS sequence"/>
</dbReference>
<keyword evidence="3" id="KW-1185">Reference proteome</keyword>
<dbReference type="AlphaFoldDB" id="A0A8T4IST5"/>
<dbReference type="InterPro" id="IPR001387">
    <property type="entry name" value="Cro/C1-type_HTH"/>
</dbReference>
<dbReference type="Pfam" id="PF13560">
    <property type="entry name" value="HTH_31"/>
    <property type="match status" value="1"/>
</dbReference>
<name>A0A8T4IST5_9ACTN</name>
<dbReference type="CDD" id="cd00093">
    <property type="entry name" value="HTH_XRE"/>
    <property type="match status" value="1"/>
</dbReference>
<evidence type="ECO:0000313" key="3">
    <source>
        <dbReference type="Proteomes" id="UP000675554"/>
    </source>
</evidence>
<accession>A0A8T4IST5</accession>
<evidence type="ECO:0000259" key="1">
    <source>
        <dbReference type="PROSITE" id="PS50943"/>
    </source>
</evidence>
<reference evidence="2" key="1">
    <citation type="submission" date="2021-04" db="EMBL/GenBank/DDBJ databases">
        <title>Sequencing of actinobacteria type strains.</title>
        <authorList>
            <person name="Nguyen G.-S."/>
            <person name="Wentzel A."/>
        </authorList>
    </citation>
    <scope>NUCLEOTIDE SEQUENCE</scope>
    <source>
        <strain evidence="2">DSM 42095</strain>
    </source>
</reference>
<evidence type="ECO:0000313" key="2">
    <source>
        <dbReference type="EMBL" id="MBR7675366.1"/>
    </source>
</evidence>
<dbReference type="GO" id="GO:0003677">
    <property type="term" value="F:DNA binding"/>
    <property type="evidence" value="ECO:0007669"/>
    <property type="project" value="InterPro"/>
</dbReference>
<protein>
    <submittedName>
        <fullName evidence="2">Helix-turn-helix domain-containing protein</fullName>
    </submittedName>
</protein>
<dbReference type="Pfam" id="PF19054">
    <property type="entry name" value="DUF5753"/>
    <property type="match status" value="1"/>
</dbReference>
<dbReference type="SUPFAM" id="SSF47413">
    <property type="entry name" value="lambda repressor-like DNA-binding domains"/>
    <property type="match status" value="1"/>
</dbReference>
<comment type="caution">
    <text evidence="2">The sequence shown here is derived from an EMBL/GenBank/DDBJ whole genome shotgun (WGS) entry which is preliminary data.</text>
</comment>
<sequence>MTETRPPSVRRRRLAILLGNLREAAGISPDAAAEHLGCHRSKISRLENAKLGVSLSELRDLLALYGVEDQSYVESLVQLAREARHRGWTRHLGAMNPSFVDEIDHEQTASYIRTYQPHVIAGLFQTSDYARAIYKANPEALDAKRADELVELRMQRQEVLHRDEPPRVSLIVGETALRNSIGGREVMKGQLEHLLSLSERQPVEIQALPFATGAHAGLTGAFVIYTFPTPAYTDVVCIEHLTGTLHLEIEEEVGAYTLAYDSLRSSALPARASRDLIHQVLHDL</sequence>
<dbReference type="PROSITE" id="PS50943">
    <property type="entry name" value="HTH_CROC1"/>
    <property type="match status" value="1"/>
</dbReference>
<feature type="domain" description="HTH cro/C1-type" evidence="1">
    <location>
        <begin position="20"/>
        <end position="73"/>
    </location>
</feature>
<dbReference type="InterPro" id="IPR010982">
    <property type="entry name" value="Lambda_DNA-bd_dom_sf"/>
</dbReference>
<dbReference type="InterPro" id="IPR043917">
    <property type="entry name" value="DUF5753"/>
</dbReference>
<dbReference type="Gene3D" id="1.10.260.40">
    <property type="entry name" value="lambda repressor-like DNA-binding domains"/>
    <property type="match status" value="1"/>
</dbReference>
<dbReference type="SMART" id="SM00530">
    <property type="entry name" value="HTH_XRE"/>
    <property type="match status" value="1"/>
</dbReference>
<proteinExistence type="predicted"/>
<organism evidence="2 3">
    <name type="scientific">Streptomyces daliensis</name>
    <dbReference type="NCBI Taxonomy" id="299421"/>
    <lineage>
        <taxon>Bacteria</taxon>
        <taxon>Bacillati</taxon>
        <taxon>Actinomycetota</taxon>
        <taxon>Actinomycetes</taxon>
        <taxon>Kitasatosporales</taxon>
        <taxon>Streptomycetaceae</taxon>
        <taxon>Streptomyces</taxon>
    </lineage>
</organism>
<gene>
    <name evidence="2" type="ORF">KDA82_20545</name>
</gene>